<dbReference type="Gene3D" id="3.40.1000.70">
    <property type="entry name" value="PknH-like extracellular domain"/>
    <property type="match status" value="1"/>
</dbReference>
<dbReference type="InterPro" id="IPR038232">
    <property type="entry name" value="PknH-like_Extracell_sf"/>
</dbReference>
<accession>A0A2K4Y849</accession>
<comment type="caution">
    <text evidence="3">The sequence shown here is derived from an EMBL/GenBank/DDBJ whole genome shotgun (WGS) entry which is preliminary data.</text>
</comment>
<evidence type="ECO:0000259" key="2">
    <source>
        <dbReference type="Pfam" id="PF14032"/>
    </source>
</evidence>
<reference evidence="3" key="1">
    <citation type="submission" date="2018-01" db="EMBL/GenBank/DDBJ databases">
        <authorList>
            <consortium name="Urmite Genomes"/>
        </authorList>
    </citation>
    <scope>NUCLEOTIDE SEQUENCE [LARGE SCALE GENOMIC DNA]</scope>
    <source>
        <strain evidence="3">AFP003</strain>
    </source>
</reference>
<gene>
    <name evidence="3" type="ORF">MAAFP003_1619</name>
</gene>
<dbReference type="AlphaFoldDB" id="A0A2K4Y849"/>
<keyword evidence="4" id="KW-1185">Reference proteome</keyword>
<name>A0A2K4Y849_9MYCO</name>
<proteinExistence type="predicted"/>
<feature type="region of interest" description="Disordered" evidence="1">
    <location>
        <begin position="1"/>
        <end position="25"/>
    </location>
</feature>
<protein>
    <submittedName>
        <fullName evidence="3">Sensor domain-containing protein</fullName>
    </submittedName>
</protein>
<feature type="domain" description="PknH-like extracellular" evidence="2">
    <location>
        <begin position="99"/>
        <end position="252"/>
    </location>
</feature>
<evidence type="ECO:0000256" key="1">
    <source>
        <dbReference type="SAM" id="MobiDB-lite"/>
    </source>
</evidence>
<evidence type="ECO:0000313" key="3">
    <source>
        <dbReference type="EMBL" id="SOX52951.1"/>
    </source>
</evidence>
<dbReference type="Proteomes" id="UP000236318">
    <property type="component" value="Unassembled WGS sequence"/>
</dbReference>
<dbReference type="InterPro" id="IPR026954">
    <property type="entry name" value="PknH-like_Extracell"/>
</dbReference>
<sequence>MPGHEPTPLAVANGEAKTLTRQPYSTSHHERAARGVLWPANTARLGGLEGCKTVWRKARFAWPLLMCGAVVLNAACTRVVDGAAVPGFTGGAKGINGVNVDTILLDQARMQAITGAGEHLSIIPSMDGRTPVDIDTLADTTPRACRFLFAETATFGPDIEEFHKTTFQDPPDGALISEGAAAYRDGATAQHAFAALVSTVTDCANGSAGEAFVGDWKSDASSLHLGPGGCGRDYRVQSVALVEVTFCGFPQSVSDIVMTNIVANFPR</sequence>
<organism evidence="3 4">
    <name type="scientific">Mycobacterium ahvazicum</name>
    <dbReference type="NCBI Taxonomy" id="1964395"/>
    <lineage>
        <taxon>Bacteria</taxon>
        <taxon>Bacillati</taxon>
        <taxon>Actinomycetota</taxon>
        <taxon>Actinomycetes</taxon>
        <taxon>Mycobacteriales</taxon>
        <taxon>Mycobacteriaceae</taxon>
        <taxon>Mycobacterium</taxon>
        <taxon>Mycobacterium simiae complex</taxon>
    </lineage>
</organism>
<dbReference type="Pfam" id="PF14032">
    <property type="entry name" value="PknH_C"/>
    <property type="match status" value="1"/>
</dbReference>
<dbReference type="EMBL" id="FXEG02000002">
    <property type="protein sequence ID" value="SOX52951.1"/>
    <property type="molecule type" value="Genomic_DNA"/>
</dbReference>
<evidence type="ECO:0000313" key="4">
    <source>
        <dbReference type="Proteomes" id="UP000236318"/>
    </source>
</evidence>